<evidence type="ECO:0000313" key="2">
    <source>
        <dbReference type="Proteomes" id="UP001501083"/>
    </source>
</evidence>
<proteinExistence type="predicted"/>
<organism evidence="1 2">
    <name type="scientific">Lysobacter panacisoli</name>
    <dbReference type="NCBI Taxonomy" id="1255263"/>
    <lineage>
        <taxon>Bacteria</taxon>
        <taxon>Pseudomonadati</taxon>
        <taxon>Pseudomonadota</taxon>
        <taxon>Gammaproteobacteria</taxon>
        <taxon>Lysobacterales</taxon>
        <taxon>Lysobacteraceae</taxon>
        <taxon>Lysobacter</taxon>
    </lineage>
</organism>
<protein>
    <submittedName>
        <fullName evidence="1">Uncharacterized protein</fullName>
    </submittedName>
</protein>
<dbReference type="EMBL" id="BAABKY010000004">
    <property type="protein sequence ID" value="GAA5080874.1"/>
    <property type="molecule type" value="Genomic_DNA"/>
</dbReference>
<reference evidence="2" key="1">
    <citation type="journal article" date="2019" name="Int. J. Syst. Evol. Microbiol.">
        <title>The Global Catalogue of Microorganisms (GCM) 10K type strain sequencing project: providing services to taxonomists for standard genome sequencing and annotation.</title>
        <authorList>
            <consortium name="The Broad Institute Genomics Platform"/>
            <consortium name="The Broad Institute Genome Sequencing Center for Infectious Disease"/>
            <person name="Wu L."/>
            <person name="Ma J."/>
        </authorList>
    </citation>
    <scope>NUCLEOTIDE SEQUENCE [LARGE SCALE GENOMIC DNA]</scope>
    <source>
        <strain evidence="2">JCM 19212</strain>
    </source>
</reference>
<sequence length="93" mass="9866">MRTYGSVRRVPSTGPGTVAATGAAVTGNDSLATGALGVSARGASCGARLQAAASKVNVRQDRTWNRDMTPTSLAEDARIEWIRERVVKRRPPE</sequence>
<name>A0ABP9LRR4_9GAMM</name>
<evidence type="ECO:0000313" key="1">
    <source>
        <dbReference type="EMBL" id="GAA5080874.1"/>
    </source>
</evidence>
<comment type="caution">
    <text evidence="1">The sequence shown here is derived from an EMBL/GenBank/DDBJ whole genome shotgun (WGS) entry which is preliminary data.</text>
</comment>
<gene>
    <name evidence="1" type="ORF">GCM10025759_30680</name>
</gene>
<keyword evidence="2" id="KW-1185">Reference proteome</keyword>
<dbReference type="Proteomes" id="UP001501083">
    <property type="component" value="Unassembled WGS sequence"/>
</dbReference>
<accession>A0ABP9LRR4</accession>